<feature type="compositionally biased region" description="Low complexity" evidence="2">
    <location>
        <begin position="2311"/>
        <end position="2320"/>
    </location>
</feature>
<evidence type="ECO:0000256" key="1">
    <source>
        <dbReference type="ARBA" id="ARBA00023157"/>
    </source>
</evidence>
<sequence length="2461" mass="254248">MAATPAVELVGELDGAIARALLVAPRAASLGSVGTPQTRSRPPRPPRPTPTLNSWRARAAGALSDAEADTRREALADAHLSARARTRLAGTLHSWSVGVTVAEYERRSLGERARLQQLRRAWARARARTLVAARGARARRVASVLRALRARFDELRVGCVRAAIAREARGRSEALSSSRHKSEATGADVRARRRGASRERDRGSDGSDARAGPEANHAPTGFARHDALLAAWARWAGGGADGARGQRTRTRRPLAHAAQHAALRARRALARHLARWSARRAQGALAALCRQHLGAVHARGALRAWARALRARNAAAAVLAIAHLRASARSAADALACWRPHGARASAAKRARRAGIARLRARAAASLSTWATRLAERRAVHAERARGAVHARARALRQLRTRARAARDAQLLGTRAARASSDGAATADARARASAEQRADAAAGADVGERAGRDGRAAASAALAAPAGCGALLAAAAMARAHVETVAGSAIPARSSGTVGSDDADGGAACARARHSSHVEAEAEAGATSRTPASLAHGAAARAERSHGQPDCAGAHAQPDCGNAQAQPDSGGPRTDGDADGGGRKRARELWARARARLRADAAAHRRAPSAPATSLDAHARAKGGASRSRAAGAAASDARSQSESRPEPPRTPAAQREVAVDRARRATLVRLRAAARAASAASAARACALAAARRAALCGSSARADHADADADADAGVGPVAGMRAGAGAVVGADAARAREVSSACAGSALSAAGRALLALPVTPTAFAAGVGAPSWATLDMSARPVSLAPAALVHARVVVCACGRAPCARARAAAGARLLRASHALGRWVAGGSARGERAAAVEAAVAAARGRGLRDARPRAAAAAALRRWRRLGLGGARPRAPLVAVATTLGPDRAARGAAVRVLRARATRALGAWAALARARAARAAAAEAEAALRAQAQRRVSALVASAYHAPQLRARAALAIWRRALGRRARQRAGCVATAWRGARALRRLRERAARRDVAARVARDGRRRALARFARGCADAARARAARALAARALRAERRALRRWRRGAAAVIARDDSSSADGPLGWARARARARGEARAGRAAAWRALAEHARCRLGAEQSDLVCLTARTALGPLAGAHAAGRRARRWLHAAVWASAPAAPQPRWRRAPARAPDAPASAHAQLLARWSAKLRAVPARGADAAASGARAGARAGYAVAGERGWRHLRLCVTWHRLVLSTALRLGAPANVRGALARAAVWRWLGWARRARARPTRAALAAAVGRWAARAAAHWWLARTASAAAARARQRGGLRGWAVAAILSGVDGAARRANARRGGGGGGGDGGRGRSGNGSAAAAEAAGAAVRGWVSGATLPSRLWLWADLVRARGDRWVTALAAEVAAQRRGIAAAHAHWRAHAQQWRRALVAGAGGGGYGSYGSYGSYATPLLAPQLVDAVESALGAGHACGGGAHARAESRVALAAQRPPLPRDGGGYLPAGSNALFWSRAAGSTAIEAAAAAAASAATADGWWAAPAPTPPRAHSAGARDNDGARTADDGGPRELAQSDGEWDAIWPLPRARRASRRAHGTRVRAPPNARHVLTVADARRASTGRAPSSPDARPLATRDVAEASMAPLRARASDSGCAHALALTPPRARAPASSRPTPATALPAEARELRLSRSYAQRHAASAALGLAAAARTPTYVGAARAACSVDDDTRVARRDDRATRQIASRANRPHVHLVERRRPPPFDSAAADVSAARAPHRAALFTSYAAAEPSCSPARGEATDACIALDGGWTCAQVCLPTAWQRLARSHGVRAACDCAALGCTRYQRTNVTYGVTAHAYGCSFRMPDQANSSPPPPRMPPPAPPPAPPVPPAGPPPPPPAPPACRVAVDGDVRLSAHPEGFVEYRANGRWGAVCGLFFRLGPHAATVVCRQMGYAGADEVATATHDRSTDMGWLAPVARLGAVCRTGDEPSFGACEVVDDARRACERHEYDASVRCIGRQLHARPPVAFCVGDADAAGAGGGGGGGAVFDTAARDAHGAHSHRARVAAMRLAEMNVAERNAELRVARAAAGAGAGGAGRSAEEATAARAEADRLVAEYDGECDGVIRLSAYPRGVLEARAHGAWGSVCGVTLRNGTAGGRIVCRSLGYANGAAQIELVDRSRDAAARRTPVSRAGMLCRGDELDLAGCAEQPHTRDRCRRHTFDALVTCAGERTPPAGWPVHAARPMPAHSSCELAASASQRAREFGTGAPPPNSAHLRETWSALFGAPQPSPPQAPSASPAPPPLPPPRAPPTPPPSPARGDVPAAGALGADAGRRSGADSGASGFASDSDDCAGYARRPGDPPWVAGNSKHDDHWFCPPPEALALDPQTGASALCETRFLQDAYMFWPAVSDMPTARQAECRQVCLPSGLAKIAAKHGLLYGDTCSRLNCRTPLGGFLKFGILSYRFACNADGPDAVTRLPGTAPAAG</sequence>
<dbReference type="InterPro" id="IPR001190">
    <property type="entry name" value="SRCR"/>
</dbReference>
<dbReference type="EMBL" id="JAGTXO010000001">
    <property type="protein sequence ID" value="KAG8471178.1"/>
    <property type="molecule type" value="Genomic_DNA"/>
</dbReference>
<evidence type="ECO:0000256" key="2">
    <source>
        <dbReference type="SAM" id="MobiDB-lite"/>
    </source>
</evidence>
<feature type="compositionally biased region" description="Low complexity" evidence="2">
    <location>
        <begin position="495"/>
        <end position="509"/>
    </location>
</feature>
<comment type="caution">
    <text evidence="4">The sequence shown here is derived from an EMBL/GenBank/DDBJ whole genome shotgun (WGS) entry which is preliminary data.</text>
</comment>
<gene>
    <name evidence="4" type="ORF">KFE25_009599</name>
</gene>
<evidence type="ECO:0000313" key="4">
    <source>
        <dbReference type="EMBL" id="KAG8471178.1"/>
    </source>
</evidence>
<dbReference type="OrthoDB" id="536948at2759"/>
<feature type="compositionally biased region" description="Basic and acidic residues" evidence="2">
    <location>
        <begin position="1529"/>
        <end position="1544"/>
    </location>
</feature>
<name>A0A8J5XT24_DIALT</name>
<dbReference type="PANTHER" id="PTHR48071:SF18">
    <property type="entry name" value="DELETED IN MALIGNANT BRAIN TUMORS 1 PROTEIN-RELATED"/>
    <property type="match status" value="1"/>
</dbReference>
<feature type="region of interest" description="Disordered" evidence="2">
    <location>
        <begin position="29"/>
        <end position="53"/>
    </location>
</feature>
<feature type="compositionally biased region" description="Gly residues" evidence="2">
    <location>
        <begin position="1321"/>
        <end position="1336"/>
    </location>
</feature>
<feature type="compositionally biased region" description="Low complexity" evidence="2">
    <location>
        <begin position="1514"/>
        <end position="1528"/>
    </location>
</feature>
<dbReference type="PROSITE" id="PS50287">
    <property type="entry name" value="SRCR_2"/>
    <property type="match status" value="2"/>
</dbReference>
<feature type="region of interest" description="Disordered" evidence="2">
    <location>
        <begin position="1514"/>
        <end position="1554"/>
    </location>
</feature>
<feature type="domain" description="SRCR" evidence="3">
    <location>
        <begin position="1876"/>
        <end position="1988"/>
    </location>
</feature>
<feature type="compositionally biased region" description="Low complexity" evidence="2">
    <location>
        <begin position="623"/>
        <end position="640"/>
    </location>
</feature>
<organism evidence="4 5">
    <name type="scientific">Diacronema lutheri</name>
    <name type="common">Unicellular marine alga</name>
    <name type="synonym">Monochrysis lutheri</name>
    <dbReference type="NCBI Taxonomy" id="2081491"/>
    <lineage>
        <taxon>Eukaryota</taxon>
        <taxon>Haptista</taxon>
        <taxon>Haptophyta</taxon>
        <taxon>Pavlovophyceae</taxon>
        <taxon>Pavlovales</taxon>
        <taxon>Pavlovaceae</taxon>
        <taxon>Diacronema</taxon>
    </lineage>
</organism>
<feature type="region of interest" description="Disordered" evidence="2">
    <location>
        <begin position="601"/>
        <end position="660"/>
    </location>
</feature>
<evidence type="ECO:0000259" key="3">
    <source>
        <dbReference type="PROSITE" id="PS50287"/>
    </source>
</evidence>
<dbReference type="PANTHER" id="PTHR48071">
    <property type="entry name" value="SRCR DOMAIN-CONTAINING PROTEIN"/>
    <property type="match status" value="1"/>
</dbReference>
<feature type="region of interest" description="Disordered" evidence="2">
    <location>
        <begin position="1318"/>
        <end position="1339"/>
    </location>
</feature>
<feature type="region of interest" description="Disordered" evidence="2">
    <location>
        <begin position="2223"/>
        <end position="2340"/>
    </location>
</feature>
<proteinExistence type="predicted"/>
<feature type="compositionally biased region" description="Basic and acidic residues" evidence="2">
    <location>
        <begin position="429"/>
        <end position="439"/>
    </location>
</feature>
<dbReference type="SMART" id="SM00202">
    <property type="entry name" value="SR"/>
    <property type="match status" value="2"/>
</dbReference>
<feature type="region of interest" description="Disordered" evidence="2">
    <location>
        <begin position="1838"/>
        <end position="1873"/>
    </location>
</feature>
<feature type="compositionally biased region" description="Pro residues" evidence="2">
    <location>
        <begin position="1843"/>
        <end position="1873"/>
    </location>
</feature>
<feature type="region of interest" description="Disordered" evidence="2">
    <location>
        <begin position="420"/>
        <end position="450"/>
    </location>
</feature>
<feature type="domain" description="SRCR" evidence="3">
    <location>
        <begin position="2083"/>
        <end position="2201"/>
    </location>
</feature>
<keyword evidence="1" id="KW-1015">Disulfide bond</keyword>
<protein>
    <recommendedName>
        <fullName evidence="3">SRCR domain-containing protein</fullName>
    </recommendedName>
</protein>
<dbReference type="InterPro" id="IPR036772">
    <property type="entry name" value="SRCR-like_dom_sf"/>
</dbReference>
<dbReference type="Proteomes" id="UP000751190">
    <property type="component" value="Unassembled WGS sequence"/>
</dbReference>
<dbReference type="Pfam" id="PF00530">
    <property type="entry name" value="SRCR"/>
    <property type="match status" value="2"/>
</dbReference>
<feature type="compositionally biased region" description="Pro residues" evidence="2">
    <location>
        <begin position="2261"/>
        <end position="2290"/>
    </location>
</feature>
<feature type="region of interest" description="Disordered" evidence="2">
    <location>
        <begin position="170"/>
        <end position="220"/>
    </location>
</feature>
<feature type="region of interest" description="Disordered" evidence="2">
    <location>
        <begin position="492"/>
        <end position="586"/>
    </location>
</feature>
<keyword evidence="5" id="KW-1185">Reference proteome</keyword>
<feature type="compositionally biased region" description="Basic and acidic residues" evidence="2">
    <location>
        <begin position="196"/>
        <end position="208"/>
    </location>
</feature>
<evidence type="ECO:0000313" key="5">
    <source>
        <dbReference type="Proteomes" id="UP000751190"/>
    </source>
</evidence>
<dbReference type="Gene3D" id="3.10.250.10">
    <property type="entry name" value="SRCR-like domain"/>
    <property type="match status" value="2"/>
</dbReference>
<dbReference type="SUPFAM" id="SSF56487">
    <property type="entry name" value="SRCR-like"/>
    <property type="match status" value="2"/>
</dbReference>
<feature type="compositionally biased region" description="Basic and acidic residues" evidence="2">
    <location>
        <begin position="575"/>
        <end position="586"/>
    </location>
</feature>
<reference evidence="4" key="1">
    <citation type="submission" date="2021-05" db="EMBL/GenBank/DDBJ databases">
        <title>The genome of the haptophyte Pavlova lutheri (Diacronema luteri, Pavlovales) - a model for lipid biosynthesis in eukaryotic algae.</title>
        <authorList>
            <person name="Hulatt C.J."/>
            <person name="Posewitz M.C."/>
        </authorList>
    </citation>
    <scope>NUCLEOTIDE SEQUENCE</scope>
    <source>
        <strain evidence="4">NIVA-4/92</strain>
    </source>
</reference>
<dbReference type="GO" id="GO:0016020">
    <property type="term" value="C:membrane"/>
    <property type="evidence" value="ECO:0007669"/>
    <property type="project" value="InterPro"/>
</dbReference>
<accession>A0A8J5XT24</accession>